<dbReference type="InterPro" id="IPR037051">
    <property type="entry name" value="4-carb_acid_sugar_kinase_N_sf"/>
</dbReference>
<keyword evidence="3" id="KW-0547">Nucleotide-binding</keyword>
<dbReference type="InterPro" id="IPR031475">
    <property type="entry name" value="NBD_C"/>
</dbReference>
<evidence type="ECO:0000256" key="3">
    <source>
        <dbReference type="ARBA" id="ARBA00022741"/>
    </source>
</evidence>
<dbReference type="SUPFAM" id="SSF142764">
    <property type="entry name" value="YgbK-like"/>
    <property type="match status" value="1"/>
</dbReference>
<dbReference type="OrthoDB" id="191465at2"/>
<evidence type="ECO:0000313" key="16">
    <source>
        <dbReference type="Proteomes" id="UP000223606"/>
    </source>
</evidence>
<dbReference type="EMBL" id="LT960614">
    <property type="protein sequence ID" value="SON54783.1"/>
    <property type="molecule type" value="Genomic_DNA"/>
</dbReference>
<comment type="function">
    <text evidence="9">Catalyzes the ATP-dependent phosphorylation of 3-oxo-tetronate to 3-oxo-tetronate 4-phosphate.</text>
</comment>
<evidence type="ECO:0000256" key="10">
    <source>
        <dbReference type="ARBA" id="ARBA00039095"/>
    </source>
</evidence>
<feature type="domain" description="Four-carbon acid sugar kinase N-terminal" evidence="13">
    <location>
        <begin position="5"/>
        <end position="231"/>
    </location>
</feature>
<sequence length="424" mass="44683">MTTLLGCIADDFTGATDLAGLLARSGAKVSLRIGVPGEPARPEDCAPFEVIALKCRTAPVDEAIRDCRAALAWLRQAGARRFFWKYCSTFDSTPEGNIGPVAEALMADLGAEQTIYCPAFPENGRSVYMGHLFVGRQLLSESPMKDHPLTPMRDSNLMRLLDPQVEGKVGLADRAVVAAGPTALGGYLAQLRHDGIAHVITDAISDADLETIARACKDMTLVTGGSAIARPLPTLYREDGLLSRDSGEANHPPIAEKAVVLSGSCSAMSRAQVAAYLDRAPGFKLDPLALAKDGTAAARAWLADQPSGRAPLIYATAEPDEVRAAQEALGVGRAGQIVEEALADIAVDAFAHGVRRFVVAGGETSGAVTKALGVSRLAVDAEIAPGVPWTFAEISGEPVALALKSGNFGKETFFTDAFERLDER</sequence>
<proteinExistence type="inferred from homology"/>
<feature type="domain" description="Four-carbon acid sugar kinase nucleotide binding" evidence="14">
    <location>
        <begin position="259"/>
        <end position="414"/>
    </location>
</feature>
<evidence type="ECO:0000256" key="1">
    <source>
        <dbReference type="ARBA" id="ARBA00005715"/>
    </source>
</evidence>
<dbReference type="Pfam" id="PF17042">
    <property type="entry name" value="NBD_C"/>
    <property type="match status" value="1"/>
</dbReference>
<dbReference type="GO" id="GO:0005524">
    <property type="term" value="F:ATP binding"/>
    <property type="evidence" value="ECO:0007669"/>
    <property type="project" value="UniProtKB-KW"/>
</dbReference>
<dbReference type="InterPro" id="IPR050007">
    <property type="entry name" value="OtnK"/>
</dbReference>
<dbReference type="AlphaFoldDB" id="A0A2C9D3H9"/>
<evidence type="ECO:0000256" key="9">
    <source>
        <dbReference type="ARBA" id="ARBA00037335"/>
    </source>
</evidence>
<evidence type="ECO:0000256" key="6">
    <source>
        <dbReference type="ARBA" id="ARBA00023277"/>
    </source>
</evidence>
<dbReference type="Pfam" id="PF07005">
    <property type="entry name" value="SBD_N"/>
    <property type="match status" value="1"/>
</dbReference>
<keyword evidence="5" id="KW-0067">ATP-binding</keyword>
<dbReference type="EC" id="2.7.1.217" evidence="10"/>
<comment type="similarity">
    <text evidence="1">Belongs to the four-carbon acid sugar kinase family.</text>
</comment>
<dbReference type="GO" id="GO:0016301">
    <property type="term" value="F:kinase activity"/>
    <property type="evidence" value="ECO:0007669"/>
    <property type="project" value="UniProtKB-KW"/>
</dbReference>
<comment type="catalytic activity">
    <reaction evidence="8">
        <text>3-dehydro-D-erythronate + ATP = 3-dehydro-4-O-phospho-D-erythronate + ADP + H(+)</text>
        <dbReference type="Rhea" id="RHEA:52556"/>
        <dbReference type="ChEBI" id="CHEBI:15378"/>
        <dbReference type="ChEBI" id="CHEBI:30616"/>
        <dbReference type="ChEBI" id="CHEBI:57958"/>
        <dbReference type="ChEBI" id="CHEBI:136593"/>
        <dbReference type="ChEBI" id="CHEBI:456216"/>
        <dbReference type="EC" id="2.7.1.217"/>
    </reaction>
</comment>
<dbReference type="RefSeq" id="WP_099555353.1">
    <property type="nucleotide sequence ID" value="NZ_LT960614.1"/>
</dbReference>
<gene>
    <name evidence="15" type="ORF">HDIA_1242</name>
</gene>
<evidence type="ECO:0000259" key="13">
    <source>
        <dbReference type="Pfam" id="PF07005"/>
    </source>
</evidence>
<evidence type="ECO:0000256" key="11">
    <source>
        <dbReference type="ARBA" id="ARBA00039461"/>
    </source>
</evidence>
<keyword evidence="4" id="KW-0418">Kinase</keyword>
<name>A0A2C9D3H9_9HYPH</name>
<evidence type="ECO:0000256" key="5">
    <source>
        <dbReference type="ARBA" id="ARBA00022840"/>
    </source>
</evidence>
<evidence type="ECO:0000256" key="12">
    <source>
        <dbReference type="ARBA" id="ARBA00041377"/>
    </source>
</evidence>
<accession>A0A2C9D3H9</accession>
<evidence type="ECO:0000256" key="4">
    <source>
        <dbReference type="ARBA" id="ARBA00022777"/>
    </source>
</evidence>
<protein>
    <recommendedName>
        <fullName evidence="11">3-oxo-tetronate kinase</fullName>
        <ecNumber evidence="10">2.7.1.217</ecNumber>
    </recommendedName>
    <alternativeName>
        <fullName evidence="12">3-dehydrotetronate 4-kinase</fullName>
    </alternativeName>
</protein>
<keyword evidence="6" id="KW-0119">Carbohydrate metabolism</keyword>
<dbReference type="InterPro" id="IPR042213">
    <property type="entry name" value="NBD_C_sf"/>
</dbReference>
<evidence type="ECO:0000256" key="2">
    <source>
        <dbReference type="ARBA" id="ARBA00022679"/>
    </source>
</evidence>
<dbReference type="InterPro" id="IPR010737">
    <property type="entry name" value="4-carb_acid_sugar_kinase_N"/>
</dbReference>
<evidence type="ECO:0000256" key="8">
    <source>
        <dbReference type="ARBA" id="ARBA00036346"/>
    </source>
</evidence>
<keyword evidence="2" id="KW-0808">Transferase</keyword>
<comment type="catalytic activity">
    <reaction evidence="7">
        <text>3-dehydro-L-erythronate + ATP = 3-dehydro-4-O-phospho-L-erythronate + ADP + H(+)</text>
        <dbReference type="Rhea" id="RHEA:52552"/>
        <dbReference type="ChEBI" id="CHEBI:15378"/>
        <dbReference type="ChEBI" id="CHEBI:30616"/>
        <dbReference type="ChEBI" id="CHEBI:136592"/>
        <dbReference type="ChEBI" id="CHEBI:136670"/>
        <dbReference type="ChEBI" id="CHEBI:456216"/>
        <dbReference type="EC" id="2.7.1.217"/>
    </reaction>
</comment>
<dbReference type="Proteomes" id="UP000223606">
    <property type="component" value="Chromosome 1"/>
</dbReference>
<dbReference type="KEGG" id="hdi:HDIA_1242"/>
<dbReference type="Gene3D" id="3.40.980.20">
    <property type="entry name" value="Four-carbon acid sugar kinase, nucleotide binding domain"/>
    <property type="match status" value="1"/>
</dbReference>
<dbReference type="Gene3D" id="3.40.50.10840">
    <property type="entry name" value="Putative sugar-binding, N-terminal domain"/>
    <property type="match status" value="1"/>
</dbReference>
<organism evidence="15 16">
    <name type="scientific">Hartmannibacter diazotrophicus</name>
    <dbReference type="NCBI Taxonomy" id="1482074"/>
    <lineage>
        <taxon>Bacteria</taxon>
        <taxon>Pseudomonadati</taxon>
        <taxon>Pseudomonadota</taxon>
        <taxon>Alphaproteobacteria</taxon>
        <taxon>Hyphomicrobiales</taxon>
        <taxon>Pleomorphomonadaceae</taxon>
        <taxon>Hartmannibacter</taxon>
    </lineage>
</organism>
<dbReference type="NCBIfam" id="NF043035">
    <property type="entry name" value="OxoTetrKin"/>
    <property type="match status" value="1"/>
</dbReference>
<evidence type="ECO:0000259" key="14">
    <source>
        <dbReference type="Pfam" id="PF17042"/>
    </source>
</evidence>
<reference evidence="16" key="1">
    <citation type="submission" date="2017-09" db="EMBL/GenBank/DDBJ databases">
        <title>Genome sequence of Nannocystis excedens DSM 71.</title>
        <authorList>
            <person name="Blom J."/>
        </authorList>
    </citation>
    <scope>NUCLEOTIDE SEQUENCE [LARGE SCALE GENOMIC DNA]</scope>
    <source>
        <strain evidence="16">type strain: E19</strain>
    </source>
</reference>
<keyword evidence="16" id="KW-1185">Reference proteome</keyword>
<evidence type="ECO:0000256" key="7">
    <source>
        <dbReference type="ARBA" id="ARBA00035898"/>
    </source>
</evidence>
<evidence type="ECO:0000313" key="15">
    <source>
        <dbReference type="EMBL" id="SON54783.1"/>
    </source>
</evidence>